<dbReference type="OrthoDB" id="9815174at2"/>
<dbReference type="InterPro" id="IPR005119">
    <property type="entry name" value="LysR_subst-bd"/>
</dbReference>
<gene>
    <name evidence="6" type="ORF">CN97_18770</name>
</gene>
<sequence length="294" mass="31598">MELRHIRYFLAVAEEGNFTRAAQRLGIGQPPLSQQIRDLEREVGVRLFHRIPHGAELTPAGAVFRDRVADLPGAASAAAEAARRAARGEIGELRLGITGTAALNPVVPRLIRDFRAERPGLTLHLTEANSLRLRDDLLEGRLDVAILRSSMGDPPELRSWPLADEALLAALPVASDPGTPRIALRDLADLPLILTPREFGASLHDAAIAACRAAGFEPRPGQTAPQVASILSLVSAGLGFSLLPESMRQFAVEGVVFRPLSDPETRVAISVAARRSGMSATITAFVDKARRFGR</sequence>
<dbReference type="GO" id="GO:0003700">
    <property type="term" value="F:DNA-binding transcription factor activity"/>
    <property type="evidence" value="ECO:0007669"/>
    <property type="project" value="InterPro"/>
</dbReference>
<dbReference type="InterPro" id="IPR036388">
    <property type="entry name" value="WH-like_DNA-bd_sf"/>
</dbReference>
<name>A0A086Y224_9RHOB</name>
<keyword evidence="4" id="KW-0804">Transcription</keyword>
<dbReference type="Gene3D" id="1.10.10.10">
    <property type="entry name" value="Winged helix-like DNA-binding domain superfamily/Winged helix DNA-binding domain"/>
    <property type="match status" value="1"/>
</dbReference>
<evidence type="ECO:0000313" key="6">
    <source>
        <dbReference type="EMBL" id="KFI28324.1"/>
    </source>
</evidence>
<dbReference type="RefSeq" id="WP_035711961.1">
    <property type="nucleotide sequence ID" value="NZ_JGYG01000008.1"/>
</dbReference>
<keyword evidence="3" id="KW-0238">DNA-binding</keyword>
<feature type="domain" description="HTH lysR-type" evidence="5">
    <location>
        <begin position="1"/>
        <end position="58"/>
    </location>
</feature>
<dbReference type="PANTHER" id="PTHR30346">
    <property type="entry name" value="TRANSCRIPTIONAL DUAL REGULATOR HCAR-RELATED"/>
    <property type="match status" value="1"/>
</dbReference>
<evidence type="ECO:0000256" key="1">
    <source>
        <dbReference type="ARBA" id="ARBA00009437"/>
    </source>
</evidence>
<evidence type="ECO:0000256" key="4">
    <source>
        <dbReference type="ARBA" id="ARBA00023163"/>
    </source>
</evidence>
<evidence type="ECO:0000259" key="5">
    <source>
        <dbReference type="PROSITE" id="PS50931"/>
    </source>
</evidence>
<evidence type="ECO:0000256" key="2">
    <source>
        <dbReference type="ARBA" id="ARBA00023015"/>
    </source>
</evidence>
<dbReference type="STRING" id="195105.CN97_18770"/>
<evidence type="ECO:0000256" key="3">
    <source>
        <dbReference type="ARBA" id="ARBA00023125"/>
    </source>
</evidence>
<dbReference type="SUPFAM" id="SSF53850">
    <property type="entry name" value="Periplasmic binding protein-like II"/>
    <property type="match status" value="1"/>
</dbReference>
<dbReference type="InterPro" id="IPR036390">
    <property type="entry name" value="WH_DNA-bd_sf"/>
</dbReference>
<evidence type="ECO:0000313" key="7">
    <source>
        <dbReference type="Proteomes" id="UP000028826"/>
    </source>
</evidence>
<keyword evidence="2" id="KW-0805">Transcription regulation</keyword>
<organism evidence="6 7">
    <name type="scientific">Haematobacter massiliensis</name>
    <dbReference type="NCBI Taxonomy" id="195105"/>
    <lineage>
        <taxon>Bacteria</taxon>
        <taxon>Pseudomonadati</taxon>
        <taxon>Pseudomonadota</taxon>
        <taxon>Alphaproteobacteria</taxon>
        <taxon>Rhodobacterales</taxon>
        <taxon>Paracoccaceae</taxon>
        <taxon>Haematobacter</taxon>
    </lineage>
</organism>
<dbReference type="PANTHER" id="PTHR30346:SF30">
    <property type="entry name" value="SMALL NEUTRAL PROTEASE REGULATORY PROTEIN"/>
    <property type="match status" value="1"/>
</dbReference>
<dbReference type="FunFam" id="1.10.10.10:FF:000001">
    <property type="entry name" value="LysR family transcriptional regulator"/>
    <property type="match status" value="1"/>
</dbReference>
<comment type="caution">
    <text evidence="6">The sequence shown here is derived from an EMBL/GenBank/DDBJ whole genome shotgun (WGS) entry which is preliminary data.</text>
</comment>
<dbReference type="Pfam" id="PF00126">
    <property type="entry name" value="HTH_1"/>
    <property type="match status" value="1"/>
</dbReference>
<accession>A0A086Y224</accession>
<dbReference type="Gene3D" id="3.40.190.10">
    <property type="entry name" value="Periplasmic binding protein-like II"/>
    <property type="match status" value="2"/>
</dbReference>
<dbReference type="SUPFAM" id="SSF46785">
    <property type="entry name" value="Winged helix' DNA-binding domain"/>
    <property type="match status" value="1"/>
</dbReference>
<protein>
    <submittedName>
        <fullName evidence="6">Transcriptional regulator</fullName>
    </submittedName>
</protein>
<dbReference type="EMBL" id="JGYG01000008">
    <property type="protein sequence ID" value="KFI28324.1"/>
    <property type="molecule type" value="Genomic_DNA"/>
</dbReference>
<comment type="similarity">
    <text evidence="1">Belongs to the LysR transcriptional regulatory family.</text>
</comment>
<dbReference type="Proteomes" id="UP000028826">
    <property type="component" value="Unassembled WGS sequence"/>
</dbReference>
<dbReference type="AlphaFoldDB" id="A0A086Y224"/>
<dbReference type="GO" id="GO:0032993">
    <property type="term" value="C:protein-DNA complex"/>
    <property type="evidence" value="ECO:0007669"/>
    <property type="project" value="TreeGrafter"/>
</dbReference>
<keyword evidence="7" id="KW-1185">Reference proteome</keyword>
<dbReference type="InterPro" id="IPR000847">
    <property type="entry name" value="LysR_HTH_N"/>
</dbReference>
<dbReference type="eggNOG" id="COG0583">
    <property type="taxonomic scope" value="Bacteria"/>
</dbReference>
<reference evidence="6 7" key="1">
    <citation type="submission" date="2014-03" db="EMBL/GenBank/DDBJ databases">
        <title>Genome of Haematobacter massiliensis CCUG 47968.</title>
        <authorList>
            <person name="Wang D."/>
            <person name="Wang G."/>
        </authorList>
    </citation>
    <scope>NUCLEOTIDE SEQUENCE [LARGE SCALE GENOMIC DNA]</scope>
    <source>
        <strain evidence="6 7">CCUG 47968</strain>
    </source>
</reference>
<dbReference type="PROSITE" id="PS50931">
    <property type="entry name" value="HTH_LYSR"/>
    <property type="match status" value="1"/>
</dbReference>
<proteinExistence type="inferred from homology"/>
<dbReference type="PRINTS" id="PR00039">
    <property type="entry name" value="HTHLYSR"/>
</dbReference>
<dbReference type="GO" id="GO:0003677">
    <property type="term" value="F:DNA binding"/>
    <property type="evidence" value="ECO:0007669"/>
    <property type="project" value="UniProtKB-KW"/>
</dbReference>
<dbReference type="Pfam" id="PF03466">
    <property type="entry name" value="LysR_substrate"/>
    <property type="match status" value="1"/>
</dbReference>